<dbReference type="Gene3D" id="3.40.50.300">
    <property type="entry name" value="P-loop containing nucleotide triphosphate hydrolases"/>
    <property type="match status" value="1"/>
</dbReference>
<evidence type="ECO:0000313" key="2">
    <source>
        <dbReference type="EMBL" id="CAI9596587.1"/>
    </source>
</evidence>
<sequence>MSIFLPITGLQWDLDQRVHGQHLAVKQILSSVKRFLQEDQSKKSLVLSFHGWTGTGKNLAARIIAENLYQNGLRNRCTKVFIPQLHFPHQSHVEAYKAQLEKQIIEISSRCAQPLFVFDEADKLPAALLEPLLPLFEDDFQARSILLFLR</sequence>
<evidence type="ECO:0000256" key="1">
    <source>
        <dbReference type="ARBA" id="ARBA00006235"/>
    </source>
</evidence>
<dbReference type="PANTHER" id="PTHR10760">
    <property type="entry name" value="TORSIN"/>
    <property type="match status" value="1"/>
</dbReference>
<organism evidence="2 3">
    <name type="scientific">Staurois parvus</name>
    <dbReference type="NCBI Taxonomy" id="386267"/>
    <lineage>
        <taxon>Eukaryota</taxon>
        <taxon>Metazoa</taxon>
        <taxon>Chordata</taxon>
        <taxon>Craniata</taxon>
        <taxon>Vertebrata</taxon>
        <taxon>Euteleostomi</taxon>
        <taxon>Amphibia</taxon>
        <taxon>Batrachia</taxon>
        <taxon>Anura</taxon>
        <taxon>Neobatrachia</taxon>
        <taxon>Ranoidea</taxon>
        <taxon>Ranidae</taxon>
        <taxon>Staurois</taxon>
    </lineage>
</organism>
<evidence type="ECO:0000313" key="3">
    <source>
        <dbReference type="Proteomes" id="UP001162483"/>
    </source>
</evidence>
<dbReference type="EMBL" id="CATNWA010016934">
    <property type="protein sequence ID" value="CAI9596587.1"/>
    <property type="molecule type" value="Genomic_DNA"/>
</dbReference>
<comment type="similarity">
    <text evidence="1">Belongs to the ClpA/ClpB family. Torsin subfamily.</text>
</comment>
<reference evidence="2" key="1">
    <citation type="submission" date="2023-05" db="EMBL/GenBank/DDBJ databases">
        <authorList>
            <person name="Stuckert A."/>
        </authorList>
    </citation>
    <scope>NUCLEOTIDE SEQUENCE</scope>
</reference>
<name>A0ABN9FL59_9NEOB</name>
<dbReference type="SUPFAM" id="SSF52540">
    <property type="entry name" value="P-loop containing nucleoside triphosphate hydrolases"/>
    <property type="match status" value="1"/>
</dbReference>
<dbReference type="PANTHER" id="PTHR10760:SF3">
    <property type="entry name" value="TORSIN-3A"/>
    <property type="match status" value="1"/>
</dbReference>
<proteinExistence type="inferred from homology"/>
<dbReference type="Proteomes" id="UP001162483">
    <property type="component" value="Unassembled WGS sequence"/>
</dbReference>
<dbReference type="InterPro" id="IPR027417">
    <property type="entry name" value="P-loop_NTPase"/>
</dbReference>
<gene>
    <name evidence="2" type="ORF">SPARVUS_LOCUS12090940</name>
</gene>
<keyword evidence="3" id="KW-1185">Reference proteome</keyword>
<accession>A0ABN9FL59</accession>
<comment type="caution">
    <text evidence="2">The sequence shown here is derived from an EMBL/GenBank/DDBJ whole genome shotgun (WGS) entry which is preliminary data.</text>
</comment>
<protein>
    <submittedName>
        <fullName evidence="2">Uncharacterized protein</fullName>
    </submittedName>
</protein>
<dbReference type="InterPro" id="IPR010448">
    <property type="entry name" value="Torsin"/>
</dbReference>
<dbReference type="Pfam" id="PF06309">
    <property type="entry name" value="Torsin"/>
    <property type="match status" value="1"/>
</dbReference>